<dbReference type="Proteomes" id="UP000605676">
    <property type="component" value="Unassembled WGS sequence"/>
</dbReference>
<gene>
    <name evidence="1" type="ORF">JIV24_07455</name>
</gene>
<reference evidence="1 2" key="1">
    <citation type="submission" date="2021-01" db="EMBL/GenBank/DDBJ databases">
        <title>Carboxyliciviraga sp.nov., isolated from coastal sediments.</title>
        <authorList>
            <person name="Lu D."/>
            <person name="Zhang T."/>
        </authorList>
    </citation>
    <scope>NUCLEOTIDE SEQUENCE [LARGE SCALE GENOMIC DNA]</scope>
    <source>
        <strain evidence="1 2">N1Y132</strain>
    </source>
</reference>
<organism evidence="1 2">
    <name type="scientific">Carboxylicivirga marina</name>
    <dbReference type="NCBI Taxonomy" id="2800988"/>
    <lineage>
        <taxon>Bacteria</taxon>
        <taxon>Pseudomonadati</taxon>
        <taxon>Bacteroidota</taxon>
        <taxon>Bacteroidia</taxon>
        <taxon>Marinilabiliales</taxon>
        <taxon>Marinilabiliaceae</taxon>
        <taxon>Carboxylicivirga</taxon>
    </lineage>
</organism>
<dbReference type="PROSITE" id="PS51257">
    <property type="entry name" value="PROKAR_LIPOPROTEIN"/>
    <property type="match status" value="1"/>
</dbReference>
<evidence type="ECO:0008006" key="3">
    <source>
        <dbReference type="Google" id="ProtNLM"/>
    </source>
</evidence>
<protein>
    <recommendedName>
        <fullName evidence="3">DUF4251 domain-containing protein</fullName>
    </recommendedName>
</protein>
<keyword evidence="2" id="KW-1185">Reference proteome</keyword>
<dbReference type="RefSeq" id="WP_200464402.1">
    <property type="nucleotide sequence ID" value="NZ_JAENRR010000013.1"/>
</dbReference>
<name>A0ABS1HHN4_9BACT</name>
<comment type="caution">
    <text evidence="1">The sequence shown here is derived from an EMBL/GenBank/DDBJ whole genome shotgun (WGS) entry which is preliminary data.</text>
</comment>
<accession>A0ABS1HHN4</accession>
<dbReference type="EMBL" id="JAENRR010000013">
    <property type="protein sequence ID" value="MBK3517176.1"/>
    <property type="molecule type" value="Genomic_DNA"/>
</dbReference>
<evidence type="ECO:0000313" key="1">
    <source>
        <dbReference type="EMBL" id="MBK3517176.1"/>
    </source>
</evidence>
<sequence>MNKLQSSLIAIIIGLIVFTSCGPSEYPKIPLNQLEPKLKNRGSMIVKDILKSFKNENGARYLLHKDYMTALVHGRIVQNANMYKEAYEYVPITIGKIASYSLFQVLDKGLIKTMRYQLKTDSETMEFIELKIDVNIEMGLADYYLYVTSKDGFVKRENILPRAIK</sequence>
<evidence type="ECO:0000313" key="2">
    <source>
        <dbReference type="Proteomes" id="UP000605676"/>
    </source>
</evidence>
<proteinExistence type="predicted"/>